<evidence type="ECO:0000256" key="2">
    <source>
        <dbReference type="ARBA" id="ARBA00022729"/>
    </source>
</evidence>
<dbReference type="AlphaFoldDB" id="A0A7W8HIL0"/>
<reference evidence="5 6" key="1">
    <citation type="submission" date="2020-08" db="EMBL/GenBank/DDBJ databases">
        <title>Genomic Encyclopedia of Type Strains, Phase IV (KMG-IV): sequencing the most valuable type-strain genomes for metagenomic binning, comparative biology and taxonomic classification.</title>
        <authorList>
            <person name="Goeker M."/>
        </authorList>
    </citation>
    <scope>NUCLEOTIDE SEQUENCE [LARGE SCALE GENOMIC DNA]</scope>
    <source>
        <strain evidence="5 6">DSM 29781</strain>
    </source>
</reference>
<keyword evidence="6" id="KW-1185">Reference proteome</keyword>
<dbReference type="RefSeq" id="WP_183968561.1">
    <property type="nucleotide sequence ID" value="NZ_BAABEW010000012.1"/>
</dbReference>
<comment type="caution">
    <text evidence="5">The sequence shown here is derived from an EMBL/GenBank/DDBJ whole genome shotgun (WGS) entry which is preliminary data.</text>
</comment>
<dbReference type="PANTHER" id="PTHR47235:SF1">
    <property type="entry name" value="BLR6548 PROTEIN"/>
    <property type="match status" value="1"/>
</dbReference>
<dbReference type="InterPro" id="IPR028082">
    <property type="entry name" value="Peripla_BP_I"/>
</dbReference>
<evidence type="ECO:0000259" key="4">
    <source>
        <dbReference type="Pfam" id="PF13458"/>
    </source>
</evidence>
<dbReference type="CDD" id="cd06343">
    <property type="entry name" value="PBP1_ABC_ligand_binding-like"/>
    <property type="match status" value="1"/>
</dbReference>
<proteinExistence type="inferred from homology"/>
<evidence type="ECO:0000313" key="5">
    <source>
        <dbReference type="EMBL" id="MBB5272746.1"/>
    </source>
</evidence>
<dbReference type="InterPro" id="IPR028081">
    <property type="entry name" value="Leu-bd"/>
</dbReference>
<evidence type="ECO:0000313" key="6">
    <source>
        <dbReference type="Proteomes" id="UP000532440"/>
    </source>
</evidence>
<sequence>MKSLILSTFTAAAMLIGSPALAQKKYDPGASDTEVKVGNFVPYSGPASAYGIVGQTLAAYTKMVNEKGGINGRKINLVSYDDAYSPPKAVEQTRKLVESDEVLFMYQTLGTPSNSAILKYMNSRKVPQLMVSSGGTKFGDHKEYPWTMPFNSPYQAEGRIYAAYILKNHPNAKIAVLYPNDDYGKDIYKGIRDGLAARTSMIVKELTYETSDPTIDSQMVALKGSGADMFLNLTTPKFAAMAIRKLGELKWKPVHILNNVSASTGAVIKPAGYDNAQDAITATYVKDPTDPQFKNDPAIKEWEAFVDKYMAGGDKTNSLILYAYAAAQVMEQIVKQAGDNLTRANIMKQAENLKDLKIGALMNGIVMNTSPTDHYPIEQMQLMRFKGERWEMFGELLEGKLTD</sequence>
<feature type="chain" id="PRO_5030643632" evidence="3">
    <location>
        <begin position="23"/>
        <end position="403"/>
    </location>
</feature>
<dbReference type="SUPFAM" id="SSF53822">
    <property type="entry name" value="Periplasmic binding protein-like I"/>
    <property type="match status" value="1"/>
</dbReference>
<name>A0A7W8HIL0_9BURK</name>
<evidence type="ECO:0000256" key="3">
    <source>
        <dbReference type="SAM" id="SignalP"/>
    </source>
</evidence>
<dbReference type="PANTHER" id="PTHR47235">
    <property type="entry name" value="BLR6548 PROTEIN"/>
    <property type="match status" value="1"/>
</dbReference>
<dbReference type="Pfam" id="PF13458">
    <property type="entry name" value="Peripla_BP_6"/>
    <property type="match status" value="1"/>
</dbReference>
<comment type="similarity">
    <text evidence="1">Belongs to the leucine-binding protein family.</text>
</comment>
<organism evidence="5 6">
    <name type="scientific">Quisquiliibacterium transsilvanicum</name>
    <dbReference type="NCBI Taxonomy" id="1549638"/>
    <lineage>
        <taxon>Bacteria</taxon>
        <taxon>Pseudomonadati</taxon>
        <taxon>Pseudomonadota</taxon>
        <taxon>Betaproteobacteria</taxon>
        <taxon>Burkholderiales</taxon>
        <taxon>Burkholderiaceae</taxon>
        <taxon>Quisquiliibacterium</taxon>
    </lineage>
</organism>
<gene>
    <name evidence="5" type="ORF">HNQ70_002769</name>
</gene>
<accession>A0A7W8HIL0</accession>
<feature type="signal peptide" evidence="3">
    <location>
        <begin position="1"/>
        <end position="22"/>
    </location>
</feature>
<dbReference type="Proteomes" id="UP000532440">
    <property type="component" value="Unassembled WGS sequence"/>
</dbReference>
<keyword evidence="2 3" id="KW-0732">Signal</keyword>
<protein>
    <submittedName>
        <fullName evidence="5">Branched-chain amino acid transport system substrate-binding protein</fullName>
    </submittedName>
</protein>
<dbReference type="Gene3D" id="3.40.50.2300">
    <property type="match status" value="2"/>
</dbReference>
<dbReference type="EMBL" id="JACHGB010000005">
    <property type="protein sequence ID" value="MBB5272746.1"/>
    <property type="molecule type" value="Genomic_DNA"/>
</dbReference>
<evidence type="ECO:0000256" key="1">
    <source>
        <dbReference type="ARBA" id="ARBA00010062"/>
    </source>
</evidence>
<feature type="domain" description="Leucine-binding protein" evidence="4">
    <location>
        <begin position="34"/>
        <end position="386"/>
    </location>
</feature>